<proteinExistence type="predicted"/>
<protein>
    <recommendedName>
        <fullName evidence="4">Outer membrane protein beta-barrel domain-containing protein</fullName>
    </recommendedName>
</protein>
<dbReference type="AlphaFoldDB" id="A0A1M5X6E7"/>
<accession>A0A1M5X6E7</accession>
<dbReference type="RefSeq" id="WP_143166013.1">
    <property type="nucleotide sequence ID" value="NZ_FQXS01000017.1"/>
</dbReference>
<dbReference type="OrthoDB" id="5431653at2"/>
<sequence>MNTTRYRQSARHLTLIVALAVGLLLCSIPAMANGEALAGEPAYKITGYRFDYDAVSESEQGLFLETSRFKPLMITNAATDLFGSGPFTGPLTPSSGKSIPPHGFAIAAEYLATPDLAFHGAIGVAQGNWDADAALQTESSWEANIGVVYRLFNSLSYQVHFGYMDTGDLFKQADAYSEVESIIMISNQLTLSF</sequence>
<dbReference type="Proteomes" id="UP000184139">
    <property type="component" value="Unassembled WGS sequence"/>
</dbReference>
<evidence type="ECO:0000313" key="3">
    <source>
        <dbReference type="Proteomes" id="UP000184139"/>
    </source>
</evidence>
<feature type="signal peptide" evidence="1">
    <location>
        <begin position="1"/>
        <end position="32"/>
    </location>
</feature>
<organism evidence="2 3">
    <name type="scientific">Desulfofustis glycolicus DSM 9705</name>
    <dbReference type="NCBI Taxonomy" id="1121409"/>
    <lineage>
        <taxon>Bacteria</taxon>
        <taxon>Pseudomonadati</taxon>
        <taxon>Thermodesulfobacteriota</taxon>
        <taxon>Desulfobulbia</taxon>
        <taxon>Desulfobulbales</taxon>
        <taxon>Desulfocapsaceae</taxon>
        <taxon>Desulfofustis</taxon>
    </lineage>
</organism>
<evidence type="ECO:0000313" key="2">
    <source>
        <dbReference type="EMBL" id="SHH95369.1"/>
    </source>
</evidence>
<dbReference type="EMBL" id="FQXS01000017">
    <property type="protein sequence ID" value="SHH95369.1"/>
    <property type="molecule type" value="Genomic_DNA"/>
</dbReference>
<evidence type="ECO:0008006" key="4">
    <source>
        <dbReference type="Google" id="ProtNLM"/>
    </source>
</evidence>
<keyword evidence="3" id="KW-1185">Reference proteome</keyword>
<evidence type="ECO:0000256" key="1">
    <source>
        <dbReference type="SAM" id="SignalP"/>
    </source>
</evidence>
<keyword evidence="1" id="KW-0732">Signal</keyword>
<name>A0A1M5X6E7_9BACT</name>
<reference evidence="2 3" key="1">
    <citation type="submission" date="2016-11" db="EMBL/GenBank/DDBJ databases">
        <authorList>
            <person name="Jaros S."/>
            <person name="Januszkiewicz K."/>
            <person name="Wedrychowicz H."/>
        </authorList>
    </citation>
    <scope>NUCLEOTIDE SEQUENCE [LARGE SCALE GENOMIC DNA]</scope>
    <source>
        <strain evidence="2 3">DSM 9705</strain>
    </source>
</reference>
<gene>
    <name evidence="2" type="ORF">SAMN02745124_02815</name>
</gene>
<feature type="chain" id="PRO_5013223257" description="Outer membrane protein beta-barrel domain-containing protein" evidence="1">
    <location>
        <begin position="33"/>
        <end position="193"/>
    </location>
</feature>